<feature type="chain" id="PRO_5044632919" evidence="1">
    <location>
        <begin position="22"/>
        <end position="76"/>
    </location>
</feature>
<evidence type="ECO:0000313" key="3">
    <source>
        <dbReference type="EMBL" id="VWB26095.1"/>
    </source>
</evidence>
<evidence type="ECO:0000256" key="1">
    <source>
        <dbReference type="SAM" id="SignalP"/>
    </source>
</evidence>
<dbReference type="EMBL" id="CABVPL010000005">
    <property type="protein sequence ID" value="VWB26095.1"/>
    <property type="molecule type" value="Genomic_DNA"/>
</dbReference>
<evidence type="ECO:0000313" key="4">
    <source>
        <dbReference type="Proteomes" id="UP000430232"/>
    </source>
</evidence>
<proteinExistence type="predicted"/>
<name>A0A6H9T3Y1_9BURK</name>
<feature type="signal peptide" evidence="1">
    <location>
        <begin position="1"/>
        <end position="21"/>
    </location>
</feature>
<dbReference type="Proteomes" id="UP000494222">
    <property type="component" value="Unassembled WGS sequence"/>
</dbReference>
<evidence type="ECO:0000313" key="5">
    <source>
        <dbReference type="Proteomes" id="UP000494222"/>
    </source>
</evidence>
<dbReference type="Pfam" id="PF13663">
    <property type="entry name" value="DUF4148"/>
    <property type="match status" value="1"/>
</dbReference>
<dbReference type="EMBL" id="VZOJ01000150">
    <property type="protein sequence ID" value="KAB0631783.1"/>
    <property type="molecule type" value="Genomic_DNA"/>
</dbReference>
<reference evidence="3 5" key="2">
    <citation type="submission" date="2019-09" db="EMBL/GenBank/DDBJ databases">
        <authorList>
            <person name="Depoorter E."/>
        </authorList>
    </citation>
    <scope>NUCLEOTIDE SEQUENCE [LARGE SCALE GENOMIC DNA]</scope>
    <source>
        <strain evidence="3">LMG 24064</strain>
    </source>
</reference>
<protein>
    <submittedName>
        <fullName evidence="2">DUF4148 domain-containing protein</fullName>
    </submittedName>
</protein>
<accession>A0A6H9T3Y1</accession>
<evidence type="ECO:0000313" key="2">
    <source>
        <dbReference type="EMBL" id="KAB0631783.1"/>
    </source>
</evidence>
<dbReference type="OrthoDB" id="9033424at2"/>
<dbReference type="Proteomes" id="UP000430232">
    <property type="component" value="Unassembled WGS sequence"/>
</dbReference>
<dbReference type="AlphaFoldDB" id="A0A6H9T3Y1"/>
<organism evidence="2 4">
    <name type="scientific">Burkholderia latens</name>
    <dbReference type="NCBI Taxonomy" id="488446"/>
    <lineage>
        <taxon>Bacteria</taxon>
        <taxon>Pseudomonadati</taxon>
        <taxon>Pseudomonadota</taxon>
        <taxon>Betaproteobacteria</taxon>
        <taxon>Burkholderiales</taxon>
        <taxon>Burkholderiaceae</taxon>
        <taxon>Burkholderia</taxon>
        <taxon>Burkholderia cepacia complex</taxon>
    </lineage>
</organism>
<reference evidence="2 4" key="1">
    <citation type="submission" date="2019-09" db="EMBL/GenBank/DDBJ databases">
        <title>Draft genome sequences of 48 bacterial type strains from the CCUG.</title>
        <authorList>
            <person name="Tunovic T."/>
            <person name="Pineiro-Iglesias B."/>
            <person name="Unosson C."/>
            <person name="Inganas E."/>
            <person name="Ohlen M."/>
            <person name="Cardew S."/>
            <person name="Jensie-Markopoulos S."/>
            <person name="Salva-Serra F."/>
            <person name="Jaen-Luchoro D."/>
            <person name="Karlsson R."/>
            <person name="Svensson-Stadler L."/>
            <person name="Chun J."/>
            <person name="Moore E."/>
        </authorList>
    </citation>
    <scope>NUCLEOTIDE SEQUENCE [LARGE SCALE GENOMIC DNA]</scope>
    <source>
        <strain evidence="2 4">CCUG 54555</strain>
    </source>
</reference>
<keyword evidence="1" id="KW-0732">Signal</keyword>
<dbReference type="InterPro" id="IPR025421">
    <property type="entry name" value="DUF4148"/>
</dbReference>
<gene>
    <name evidence="3" type="ORF">BLA24064_01071</name>
    <name evidence="2" type="ORF">F7R21_30905</name>
</gene>
<keyword evidence="4" id="KW-1185">Reference proteome</keyword>
<sequence>MNASKFTFALAALATTASVYAASPAEPITGNQGAAIVTQWAPAASMPKTRSEVRHELALARQNGELDALRKLYSGH</sequence>